<evidence type="ECO:0000313" key="2">
    <source>
        <dbReference type="Proteomes" id="UP000050360"/>
    </source>
</evidence>
<dbReference type="PANTHER" id="PTHR39550">
    <property type="entry name" value="SLL0658 PROTEIN"/>
    <property type="match status" value="1"/>
</dbReference>
<dbReference type="AlphaFoldDB" id="A0A0P8ADY4"/>
<dbReference type="InterPro" id="IPR021799">
    <property type="entry name" value="PIN-like_prokaryotic"/>
</dbReference>
<evidence type="ECO:0000313" key="1">
    <source>
        <dbReference type="EMBL" id="KPQ42412.1"/>
    </source>
</evidence>
<evidence type="ECO:0008006" key="3">
    <source>
        <dbReference type="Google" id="ProtNLM"/>
    </source>
</evidence>
<proteinExistence type="predicted"/>
<sequence>MIVSDASPLINLAKAGKLHLLKDLFGKVLIEEEVKLETIDRGKDEGAQDAELIENALNEGWIVVHRIKNTKIIQGIHQGESNSILLARKHNCIILIDEEDGREVAKAMGLEVKGTLYILKKSVEKGIISKQESIQALNEMMMDGFRISARIYAKFLEGLEIKYHS</sequence>
<reference evidence="1 2" key="1">
    <citation type="submission" date="2015-09" db="EMBL/GenBank/DDBJ databases">
        <title>A metagenomics-based metabolic model of nitrate-dependent anaerobic oxidation of methane by Methanoperedens-like archaea.</title>
        <authorList>
            <person name="Arshad A."/>
            <person name="Speth D.R."/>
            <person name="De Graaf R.M."/>
            <person name="Op Den Camp H.J."/>
            <person name="Jetten M.S."/>
            <person name="Welte C.U."/>
        </authorList>
    </citation>
    <scope>NUCLEOTIDE SEQUENCE [LARGE SCALE GENOMIC DNA]</scope>
</reference>
<dbReference type="EMBL" id="LKCM01000236">
    <property type="protein sequence ID" value="KPQ42412.1"/>
    <property type="molecule type" value="Genomic_DNA"/>
</dbReference>
<name>A0A0P8ADY4_9EURY</name>
<comment type="caution">
    <text evidence="1">The sequence shown here is derived from an EMBL/GenBank/DDBJ whole genome shotgun (WGS) entry which is preliminary data.</text>
</comment>
<gene>
    <name evidence="1" type="ORF">MPEBLZ_03041</name>
</gene>
<protein>
    <recommendedName>
        <fullName evidence="3">DUF3368 domain-containing protein</fullName>
    </recommendedName>
</protein>
<accession>A0A0P8ADY4</accession>
<dbReference type="Proteomes" id="UP000050360">
    <property type="component" value="Unassembled WGS sequence"/>
</dbReference>
<organism evidence="1 2">
    <name type="scientific">Candidatus Methanoperedens nitratireducens</name>
    <dbReference type="NCBI Taxonomy" id="1392998"/>
    <lineage>
        <taxon>Archaea</taxon>
        <taxon>Methanobacteriati</taxon>
        <taxon>Methanobacteriota</taxon>
        <taxon>Stenosarchaea group</taxon>
        <taxon>Methanomicrobia</taxon>
        <taxon>Methanosarcinales</taxon>
        <taxon>ANME-2 cluster</taxon>
        <taxon>Candidatus Methanoperedentaceae</taxon>
        <taxon>Candidatus Methanoperedens</taxon>
    </lineage>
</organism>
<dbReference type="Pfam" id="PF11848">
    <property type="entry name" value="DUF3368"/>
    <property type="match status" value="1"/>
</dbReference>
<dbReference type="PANTHER" id="PTHR39550:SF1">
    <property type="entry name" value="SLL0658 PROTEIN"/>
    <property type="match status" value="1"/>
</dbReference>